<dbReference type="EMBL" id="AYXG01000136">
    <property type="protein sequence ID" value="EWC60986.1"/>
    <property type="molecule type" value="Genomic_DNA"/>
</dbReference>
<dbReference type="InterPro" id="IPR034660">
    <property type="entry name" value="DinB/YfiT-like"/>
</dbReference>
<dbReference type="Proteomes" id="UP000019277">
    <property type="component" value="Unassembled WGS sequence"/>
</dbReference>
<gene>
    <name evidence="1" type="ORF">UO65_3719</name>
</gene>
<dbReference type="eggNOG" id="COG0346">
    <property type="taxonomic scope" value="Bacteria"/>
</dbReference>
<keyword evidence="1" id="KW-0808">Transferase</keyword>
<reference evidence="1 2" key="1">
    <citation type="journal article" date="2014" name="Genome Announc.">
        <title>Draft Genome Sequence of the Antitrypanosomally Active Sponge-Associated Bacterium Actinokineospora sp. Strain EG49.</title>
        <authorList>
            <person name="Harjes J."/>
            <person name="Ryu T."/>
            <person name="Abdelmohsen U.R."/>
            <person name="Moitinho-Silva L."/>
            <person name="Horn H."/>
            <person name="Ravasi T."/>
            <person name="Hentschel U."/>
        </authorList>
    </citation>
    <scope>NUCLEOTIDE SEQUENCE [LARGE SCALE GENOMIC DNA]</scope>
    <source>
        <strain evidence="1 2">EG49</strain>
    </source>
</reference>
<evidence type="ECO:0000313" key="1">
    <source>
        <dbReference type="EMBL" id="EWC60986.1"/>
    </source>
</evidence>
<evidence type="ECO:0000313" key="2">
    <source>
        <dbReference type="Proteomes" id="UP000019277"/>
    </source>
</evidence>
<organism evidence="1 2">
    <name type="scientific">Actinokineospora spheciospongiae</name>
    <dbReference type="NCBI Taxonomy" id="909613"/>
    <lineage>
        <taxon>Bacteria</taxon>
        <taxon>Bacillati</taxon>
        <taxon>Actinomycetota</taxon>
        <taxon>Actinomycetes</taxon>
        <taxon>Pseudonocardiales</taxon>
        <taxon>Pseudonocardiaceae</taxon>
        <taxon>Actinokineospora</taxon>
    </lineage>
</organism>
<dbReference type="PATRIC" id="fig|909613.9.peg.3720"/>
<keyword evidence="1" id="KW-0012">Acyltransferase</keyword>
<dbReference type="GO" id="GO:0016746">
    <property type="term" value="F:acyltransferase activity"/>
    <property type="evidence" value="ECO:0007669"/>
    <property type="project" value="UniProtKB-KW"/>
</dbReference>
<proteinExistence type="predicted"/>
<dbReference type="SUPFAM" id="SSF109854">
    <property type="entry name" value="DinB/YfiT-like putative metalloenzymes"/>
    <property type="match status" value="1"/>
</dbReference>
<name>W7IWZ9_9PSEU</name>
<sequence>MDGAILRSAVECCRDFLAGHTGGDWARPGEAVELSTGQLVAHVGETLLWYSADFLAGAAELSVAQVKLPPDGPPGELLRALDTYGRMLALLVDAAPPGLRGFHPFGSADASGFAAMAGDELLVHTGDAAAALGVDFAPPAELVTPVLERIFPWAPTGADPWRTLLWANGRTALPGHPRLDRWRWHCAPLDEWDGTMP</sequence>
<comment type="caution">
    <text evidence="1">The sequence shown here is derived from an EMBL/GenBank/DDBJ whole genome shotgun (WGS) entry which is preliminary data.</text>
</comment>
<dbReference type="AlphaFoldDB" id="W7IWZ9"/>
<dbReference type="EC" id="2.3.1.128" evidence="1"/>
<protein>
    <submittedName>
        <fullName evidence="1">Ribosomal-protein-alanine acetyltransferase</fullName>
        <ecNumber evidence="1">2.3.1.128</ecNumber>
    </submittedName>
</protein>
<keyword evidence="2" id="KW-1185">Reference proteome</keyword>
<dbReference type="STRING" id="909613.UO65_3719"/>
<dbReference type="RefSeq" id="WP_035284145.1">
    <property type="nucleotide sequence ID" value="NZ_AYXG01000136.1"/>
</dbReference>
<accession>W7IWZ9</accession>